<gene>
    <name evidence="5" type="ORF">MNB_SV-6-281</name>
</gene>
<reference evidence="5" key="1">
    <citation type="submission" date="2016-10" db="EMBL/GenBank/DDBJ databases">
        <authorList>
            <person name="de Groot N.N."/>
        </authorList>
    </citation>
    <scope>NUCLEOTIDE SEQUENCE</scope>
</reference>
<proteinExistence type="predicted"/>
<dbReference type="EC" id="2.4.1.52" evidence="5"/>
<sequence>MKIAYFVPYLVHSGPVAVVYYLVQELHRYHDIDIYYFKDIDRLKFPVPTHKISLYQKIDFDRYDILHSHGVIPDIYLWWHNSSIHRAKCVTTLHNYVREDYRYGYNPIKAYILQRVWNIATSKHDKVVALSKDAMEYYREFWINPPSTYAYNGIPIDVDMERRELYGDDTHTKLGLIGSSNISKIKGFDQAIMAIKYMPNFSLYIAGGGGEVDRLRDLAISLGVESRVYFVGVVDDIDSFIYSMDIVAVTSYSEGFSLALQEIVRAKRAVVVSDIPIFRELFDSDEVSRFELDDRDSFISSVKYALQNRDMIDRAYEKFATRYRSTDMAKRYLEIYTA</sequence>
<organism evidence="5">
    <name type="scientific">hydrothermal vent metagenome</name>
    <dbReference type="NCBI Taxonomy" id="652676"/>
    <lineage>
        <taxon>unclassified sequences</taxon>
        <taxon>metagenomes</taxon>
        <taxon>ecological metagenomes</taxon>
    </lineage>
</organism>
<keyword evidence="1 5" id="KW-0328">Glycosyltransferase</keyword>
<dbReference type="EMBL" id="FPHC01000040">
    <property type="protein sequence ID" value="SFV56741.1"/>
    <property type="molecule type" value="Genomic_DNA"/>
</dbReference>
<dbReference type="Pfam" id="PF13439">
    <property type="entry name" value="Glyco_transf_4"/>
    <property type="match status" value="1"/>
</dbReference>
<dbReference type="Pfam" id="PF00534">
    <property type="entry name" value="Glycos_transf_1"/>
    <property type="match status" value="1"/>
</dbReference>
<dbReference type="GO" id="GO:0047265">
    <property type="term" value="F:poly(glycerol-phosphate) alpha-glucosyltransferase activity"/>
    <property type="evidence" value="ECO:0007669"/>
    <property type="project" value="UniProtKB-EC"/>
</dbReference>
<feature type="domain" description="Glycosyltransferase subfamily 4-like N-terminal" evidence="4">
    <location>
        <begin position="47"/>
        <end position="157"/>
    </location>
</feature>
<dbReference type="InterPro" id="IPR028098">
    <property type="entry name" value="Glyco_trans_4-like_N"/>
</dbReference>
<feature type="domain" description="Glycosyl transferase family 1" evidence="3">
    <location>
        <begin position="179"/>
        <end position="315"/>
    </location>
</feature>
<dbReference type="PANTHER" id="PTHR12526">
    <property type="entry name" value="GLYCOSYLTRANSFERASE"/>
    <property type="match status" value="1"/>
</dbReference>
<evidence type="ECO:0000256" key="2">
    <source>
        <dbReference type="ARBA" id="ARBA00022679"/>
    </source>
</evidence>
<evidence type="ECO:0000259" key="3">
    <source>
        <dbReference type="Pfam" id="PF00534"/>
    </source>
</evidence>
<evidence type="ECO:0000313" key="5">
    <source>
        <dbReference type="EMBL" id="SFV56741.1"/>
    </source>
</evidence>
<accession>A0A1W1BTE6</accession>
<dbReference type="AlphaFoldDB" id="A0A1W1BTE6"/>
<dbReference type="PANTHER" id="PTHR12526:SF629">
    <property type="entry name" value="TEICHURONIC ACID BIOSYNTHESIS GLYCOSYLTRANSFERASE TUAH-RELATED"/>
    <property type="match status" value="1"/>
</dbReference>
<dbReference type="CDD" id="cd03801">
    <property type="entry name" value="GT4_PimA-like"/>
    <property type="match status" value="1"/>
</dbReference>
<name>A0A1W1BTE6_9ZZZZ</name>
<dbReference type="Gene3D" id="3.40.50.2000">
    <property type="entry name" value="Glycogen Phosphorylase B"/>
    <property type="match status" value="2"/>
</dbReference>
<dbReference type="InterPro" id="IPR001296">
    <property type="entry name" value="Glyco_trans_1"/>
</dbReference>
<keyword evidence="2 5" id="KW-0808">Transferase</keyword>
<protein>
    <submittedName>
        <fullName evidence="5">Poly(Glycerol-phosphate) alpha-glucosyltransferase</fullName>
        <ecNumber evidence="5">2.4.1.52</ecNumber>
    </submittedName>
</protein>
<evidence type="ECO:0000259" key="4">
    <source>
        <dbReference type="Pfam" id="PF13439"/>
    </source>
</evidence>
<dbReference type="SUPFAM" id="SSF53756">
    <property type="entry name" value="UDP-Glycosyltransferase/glycogen phosphorylase"/>
    <property type="match status" value="1"/>
</dbReference>
<evidence type="ECO:0000256" key="1">
    <source>
        <dbReference type="ARBA" id="ARBA00022676"/>
    </source>
</evidence>